<feature type="region of interest" description="Disordered" evidence="2">
    <location>
        <begin position="1"/>
        <end position="21"/>
    </location>
</feature>
<keyword evidence="1" id="KW-0808">Transferase</keyword>
<gene>
    <name evidence="4" type="ORF">STRIP9103_00452</name>
</gene>
<dbReference type="PANTHER" id="PTHR38594">
    <property type="entry name" value="PEP-DEPENDENT DIHYDROXYACETONE KINASE, PHOSPHORYL DONOR SUBUNIT DHAM"/>
    <property type="match status" value="1"/>
</dbReference>
<dbReference type="Gene3D" id="3.40.50.510">
    <property type="entry name" value="Phosphotransferase system, mannose-type IIA component"/>
    <property type="match status" value="1"/>
</dbReference>
<keyword evidence="4" id="KW-0418">Kinase</keyword>
<feature type="domain" description="PTS EIIA type-4" evidence="3">
    <location>
        <begin position="27"/>
        <end position="157"/>
    </location>
</feature>
<dbReference type="PATRIC" id="fig|698759.3.peg.1948"/>
<reference evidence="4 5" key="1">
    <citation type="submission" date="2012-11" db="EMBL/GenBank/DDBJ databases">
        <authorList>
            <person name="Huguet-Tapia J.C."/>
            <person name="Durkin A.S."/>
            <person name="Pettis G.S."/>
            <person name="Badger J.H."/>
        </authorList>
    </citation>
    <scope>NUCLEOTIDE SEQUENCE [LARGE SCALE GENOMIC DNA]</scope>
    <source>
        <strain evidence="4 5">91-03</strain>
    </source>
</reference>
<dbReference type="Proteomes" id="UP000010411">
    <property type="component" value="Unassembled WGS sequence"/>
</dbReference>
<sequence>MSDETGEKAEKTEKTEKAEKAENDEKLVGIVLVSHSAAVAASVAELAKGLAGAGAGVPVAPAGGTEDGGLGTSAELIASAAASVDRGAGVAVLTDLGSAVLIVKALLAEGDELPDHTRLVDAPFVEGAVAAVVTASTGADLTAVAAAASEAYSYRKE</sequence>
<accession>L1L4F0</accession>
<dbReference type="SUPFAM" id="SSF53062">
    <property type="entry name" value="PTS system fructose IIA component-like"/>
    <property type="match status" value="1"/>
</dbReference>
<evidence type="ECO:0000256" key="1">
    <source>
        <dbReference type="ARBA" id="ARBA00022679"/>
    </source>
</evidence>
<dbReference type="AlphaFoldDB" id="L1L4F0"/>
<evidence type="ECO:0000313" key="4">
    <source>
        <dbReference type="EMBL" id="EKX67483.1"/>
    </source>
</evidence>
<name>L1L4F0_9ACTN</name>
<evidence type="ECO:0000313" key="5">
    <source>
        <dbReference type="Proteomes" id="UP000010411"/>
    </source>
</evidence>
<dbReference type="InterPro" id="IPR004701">
    <property type="entry name" value="PTS_EIIA_man-typ"/>
</dbReference>
<dbReference type="InterPro" id="IPR036662">
    <property type="entry name" value="PTS_EIIA_man-typ_sf"/>
</dbReference>
<dbReference type="EMBL" id="AEJC01000150">
    <property type="protein sequence ID" value="EKX67483.1"/>
    <property type="molecule type" value="Genomic_DNA"/>
</dbReference>
<evidence type="ECO:0000256" key="2">
    <source>
        <dbReference type="SAM" id="MobiDB-lite"/>
    </source>
</evidence>
<dbReference type="GO" id="GO:0047324">
    <property type="term" value="F:phosphoenolpyruvate-glycerone phosphotransferase activity"/>
    <property type="evidence" value="ECO:0007669"/>
    <property type="project" value="InterPro"/>
</dbReference>
<dbReference type="InterPro" id="IPR039643">
    <property type="entry name" value="DhaM"/>
</dbReference>
<dbReference type="GO" id="GO:0019563">
    <property type="term" value="P:glycerol catabolic process"/>
    <property type="evidence" value="ECO:0007669"/>
    <property type="project" value="InterPro"/>
</dbReference>
<comment type="caution">
    <text evidence="4">The sequence shown here is derived from an EMBL/GenBank/DDBJ whole genome shotgun (WGS) entry which is preliminary data.</text>
</comment>
<dbReference type="PANTHER" id="PTHR38594:SF1">
    <property type="entry name" value="PEP-DEPENDENT DIHYDROXYACETONE KINASE, PHOSPHORYL DONOR SUBUNIT DHAM"/>
    <property type="match status" value="1"/>
</dbReference>
<protein>
    <submittedName>
        <fullName evidence="4">Dihydroxyacetone kinase, phosphotransfer subunit</fullName>
    </submittedName>
</protein>
<dbReference type="Pfam" id="PF03610">
    <property type="entry name" value="EIIA-man"/>
    <property type="match status" value="1"/>
</dbReference>
<evidence type="ECO:0000259" key="3">
    <source>
        <dbReference type="PROSITE" id="PS51096"/>
    </source>
</evidence>
<dbReference type="OrthoDB" id="5243836at2"/>
<organism evidence="4 5">
    <name type="scientific">Streptomyces ipomoeae 91-03</name>
    <dbReference type="NCBI Taxonomy" id="698759"/>
    <lineage>
        <taxon>Bacteria</taxon>
        <taxon>Bacillati</taxon>
        <taxon>Actinomycetota</taxon>
        <taxon>Actinomycetes</taxon>
        <taxon>Kitasatosporales</taxon>
        <taxon>Streptomycetaceae</taxon>
        <taxon>Streptomyces</taxon>
    </lineage>
</organism>
<keyword evidence="5" id="KW-1185">Reference proteome</keyword>
<dbReference type="GO" id="GO:0009401">
    <property type="term" value="P:phosphoenolpyruvate-dependent sugar phosphotransferase system"/>
    <property type="evidence" value="ECO:0007669"/>
    <property type="project" value="InterPro"/>
</dbReference>
<dbReference type="GO" id="GO:0016020">
    <property type="term" value="C:membrane"/>
    <property type="evidence" value="ECO:0007669"/>
    <property type="project" value="InterPro"/>
</dbReference>
<proteinExistence type="predicted"/>
<dbReference type="RefSeq" id="WP_009306304.1">
    <property type="nucleotide sequence ID" value="NZ_AEJC01000150.1"/>
</dbReference>
<dbReference type="PROSITE" id="PS51096">
    <property type="entry name" value="PTS_EIIA_TYPE_4"/>
    <property type="match status" value="1"/>
</dbReference>